<gene>
    <name evidence="2" type="ORF">CG9284</name>
</gene>
<protein>
    <submittedName>
        <fullName evidence="2">GH11908p</fullName>
    </submittedName>
</protein>
<reference evidence="2" key="1">
    <citation type="submission" date="2001-10" db="EMBL/GenBank/DDBJ databases">
        <authorList>
            <person name="Stapleton M."/>
            <person name="Brokstein P."/>
            <person name="Hong L."/>
            <person name="Agbayani A."/>
            <person name="Carlson J."/>
            <person name="Champe M."/>
            <person name="Chavez C."/>
            <person name="Dorsett V."/>
            <person name="Farfan D."/>
            <person name="Frise E."/>
            <person name="George R."/>
            <person name="Gonzalez M."/>
            <person name="Guarin H."/>
            <person name="Li P."/>
            <person name="Liao G."/>
            <person name="Miranda A."/>
            <person name="Mungall C.J."/>
            <person name="Nunoo J."/>
            <person name="Pacleb J."/>
            <person name="Paragas V."/>
            <person name="Park S."/>
            <person name="Phouanenavong S."/>
            <person name="Wan K."/>
            <person name="Yu C."/>
            <person name="Lewis S.E."/>
            <person name="Rubin G.M."/>
            <person name="Celniker S."/>
        </authorList>
    </citation>
    <scope>NUCLEOTIDE SEQUENCE</scope>
    <source>
        <strain evidence="2">Berkeley</strain>
    </source>
</reference>
<feature type="compositionally biased region" description="Polar residues" evidence="1">
    <location>
        <begin position="1"/>
        <end position="11"/>
    </location>
</feature>
<feature type="region of interest" description="Disordered" evidence="1">
    <location>
        <begin position="1"/>
        <end position="31"/>
    </location>
</feature>
<evidence type="ECO:0000313" key="2">
    <source>
        <dbReference type="EMBL" id="AAL25317.1"/>
    </source>
</evidence>
<name>Q9W2C7_DROME</name>
<dbReference type="UCSC" id="CG9284-RA">
    <property type="organism name" value="d. melanogaster"/>
</dbReference>
<dbReference type="EMBL" id="DQ062794">
    <property type="protein sequence ID" value="AAY56667.1"/>
    <property type="molecule type" value="mRNA"/>
</dbReference>
<dbReference type="EMBL" id="AY060278">
    <property type="protein sequence ID" value="AAL25317.1"/>
    <property type="molecule type" value="mRNA"/>
</dbReference>
<proteinExistence type="evidence at transcript level"/>
<dbReference type="AlphaFoldDB" id="Q9W2C7"/>
<accession>Q9W2C7</accession>
<sequence>MNSNEISASSRNTKDAPKTMSSNGSGAVDGVSPCHLAATAVVSTARGGVRETSRGHKAIRVFLDHHGG</sequence>
<organism evidence="2">
    <name type="scientific">Drosophila melanogaster</name>
    <name type="common">Fruit fly</name>
    <dbReference type="NCBI Taxonomy" id="7227"/>
    <lineage>
        <taxon>Eukaryota</taxon>
        <taxon>Metazoa</taxon>
        <taxon>Ecdysozoa</taxon>
        <taxon>Arthropoda</taxon>
        <taxon>Hexapoda</taxon>
        <taxon>Insecta</taxon>
        <taxon>Pterygota</taxon>
        <taxon>Neoptera</taxon>
        <taxon>Endopterygota</taxon>
        <taxon>Diptera</taxon>
        <taxon>Brachycera</taxon>
        <taxon>Muscomorpha</taxon>
        <taxon>Ephydroidea</taxon>
        <taxon>Drosophilidae</taxon>
        <taxon>Drosophila</taxon>
        <taxon>Sophophora</taxon>
    </lineage>
</organism>
<reference evidence="3" key="2">
    <citation type="journal article" date="2005" name="Mol. Biol. Evol.">
        <title>Rapidly evolving genes of Drosophila: differing levels of selective pressure in testis, ovary, and head tissues between sibling species.</title>
        <authorList>
            <person name="Jagadeeshan S."/>
            <person name="Singh R.S."/>
        </authorList>
    </citation>
    <scope>NUCLEOTIDE SEQUENCE</scope>
    <source>
        <tissue evidence="3">Testis</tissue>
    </source>
</reference>
<evidence type="ECO:0000313" key="3">
    <source>
        <dbReference type="EMBL" id="AAY56667.1"/>
    </source>
</evidence>
<evidence type="ECO:0000256" key="1">
    <source>
        <dbReference type="SAM" id="MobiDB-lite"/>
    </source>
</evidence>